<dbReference type="InterPro" id="IPR058869">
    <property type="entry name" value="YqzN_YkzM"/>
</dbReference>
<sequence>MATKTVKDEKTADVPAEKNSARVKTSSVSRYTVDELSKAENEFNTNKVIIRTALSMSDKDLFTLEEAKEIVSKFKNKEVK</sequence>
<feature type="region of interest" description="Disordered" evidence="1">
    <location>
        <begin position="1"/>
        <end position="21"/>
    </location>
</feature>
<feature type="compositionally biased region" description="Basic and acidic residues" evidence="1">
    <location>
        <begin position="1"/>
        <end position="20"/>
    </location>
</feature>
<proteinExistence type="predicted"/>
<gene>
    <name evidence="3" type="ORF">LKE05_08090</name>
</gene>
<evidence type="ECO:0000259" key="2">
    <source>
        <dbReference type="Pfam" id="PF26160"/>
    </source>
</evidence>
<evidence type="ECO:0000256" key="1">
    <source>
        <dbReference type="SAM" id="MobiDB-lite"/>
    </source>
</evidence>
<dbReference type="Pfam" id="PF26160">
    <property type="entry name" value="YqzN_YkzM"/>
    <property type="match status" value="1"/>
</dbReference>
<dbReference type="AlphaFoldDB" id="A0AAE3DYZ9"/>
<organism evidence="3 4">
    <name type="scientific">Hominilimicola fabiformis</name>
    <dbReference type="NCBI Taxonomy" id="2885356"/>
    <lineage>
        <taxon>Bacteria</taxon>
        <taxon>Bacillati</taxon>
        <taxon>Bacillota</taxon>
        <taxon>Clostridia</taxon>
        <taxon>Eubacteriales</taxon>
        <taxon>Oscillospiraceae</taxon>
        <taxon>Hominilimicola</taxon>
    </lineage>
</organism>
<dbReference type="RefSeq" id="WP_308456492.1">
    <property type="nucleotide sequence ID" value="NZ_JAJEQM010000010.1"/>
</dbReference>
<evidence type="ECO:0000313" key="3">
    <source>
        <dbReference type="EMBL" id="MCC2210747.1"/>
    </source>
</evidence>
<protein>
    <recommendedName>
        <fullName evidence="2">YqzN/YkzM domain-containing protein</fullName>
    </recommendedName>
</protein>
<keyword evidence="4" id="KW-1185">Reference proteome</keyword>
<reference evidence="3 4" key="1">
    <citation type="submission" date="2021-10" db="EMBL/GenBank/DDBJ databases">
        <title>Anaerobic single-cell dispensing facilitates the cultivation of human gut bacteria.</title>
        <authorList>
            <person name="Afrizal A."/>
        </authorList>
    </citation>
    <scope>NUCLEOTIDE SEQUENCE [LARGE SCALE GENOMIC DNA]</scope>
    <source>
        <strain evidence="3 4">CLA-AA-H232</strain>
    </source>
</reference>
<name>A0AAE3DYZ9_9FIRM</name>
<feature type="domain" description="YqzN/YkzM" evidence="2">
    <location>
        <begin position="29"/>
        <end position="78"/>
    </location>
</feature>
<evidence type="ECO:0000313" key="4">
    <source>
        <dbReference type="Proteomes" id="UP001198242"/>
    </source>
</evidence>
<dbReference type="EMBL" id="JAJEQM010000010">
    <property type="protein sequence ID" value="MCC2210747.1"/>
    <property type="molecule type" value="Genomic_DNA"/>
</dbReference>
<accession>A0AAE3DYZ9</accession>
<dbReference type="Proteomes" id="UP001198242">
    <property type="component" value="Unassembled WGS sequence"/>
</dbReference>
<comment type="caution">
    <text evidence="3">The sequence shown here is derived from an EMBL/GenBank/DDBJ whole genome shotgun (WGS) entry which is preliminary data.</text>
</comment>